<comment type="catalytic activity">
    <reaction evidence="1">
        <text>Release of an N-terminal aspartate or glutamate from a peptide, with a preference for aspartate.</text>
        <dbReference type="EC" id="3.4.11.21"/>
    </reaction>
</comment>
<dbReference type="GO" id="GO:0004177">
    <property type="term" value="F:aminopeptidase activity"/>
    <property type="evidence" value="ECO:0007669"/>
    <property type="project" value="UniProtKB-EC"/>
</dbReference>
<keyword evidence="4" id="KW-1185">Reference proteome</keyword>
<protein>
    <recommendedName>
        <fullName evidence="2">aspartyl aminopeptidase</fullName>
        <ecNumber evidence="2">3.4.11.21</ecNumber>
    </recommendedName>
</protein>
<name>A0A8S1NFH3_9CILI</name>
<proteinExistence type="predicted"/>
<dbReference type="InterPro" id="IPR001948">
    <property type="entry name" value="Peptidase_M18"/>
</dbReference>
<dbReference type="Pfam" id="PF02127">
    <property type="entry name" value="Peptidase_M18"/>
    <property type="match status" value="1"/>
</dbReference>
<sequence>MIQNHWCQHGQSMLRLAPVSKLDSNGFLQTRVSSGLWHIQFDRELTSESQIVFKKDNVEELIIPLLKNLYEKYIIQPFIQQLIEIAFFCLRSILNIDWHLKTQYRRQTSFENKNYLFLLNLITEQTSIPTFDIMDVSLYFSDCQPPSYFGMNVELISSSRIDNLFSSFFVLLSITN</sequence>
<evidence type="ECO:0000313" key="4">
    <source>
        <dbReference type="Proteomes" id="UP000692954"/>
    </source>
</evidence>
<dbReference type="PANTHER" id="PTHR28570">
    <property type="entry name" value="ASPARTYL AMINOPEPTIDASE"/>
    <property type="match status" value="1"/>
</dbReference>
<evidence type="ECO:0000256" key="2">
    <source>
        <dbReference type="ARBA" id="ARBA00011965"/>
    </source>
</evidence>
<dbReference type="Proteomes" id="UP000692954">
    <property type="component" value="Unassembled WGS sequence"/>
</dbReference>
<dbReference type="OrthoDB" id="9880441at2759"/>
<gene>
    <name evidence="3" type="ORF">PSON_ATCC_30995.1.T0560230</name>
</gene>
<accession>A0A8S1NFH3</accession>
<evidence type="ECO:0000313" key="3">
    <source>
        <dbReference type="EMBL" id="CAD8090852.1"/>
    </source>
</evidence>
<organism evidence="3 4">
    <name type="scientific">Paramecium sonneborni</name>
    <dbReference type="NCBI Taxonomy" id="65129"/>
    <lineage>
        <taxon>Eukaryota</taxon>
        <taxon>Sar</taxon>
        <taxon>Alveolata</taxon>
        <taxon>Ciliophora</taxon>
        <taxon>Intramacronucleata</taxon>
        <taxon>Oligohymenophorea</taxon>
        <taxon>Peniculida</taxon>
        <taxon>Parameciidae</taxon>
        <taxon>Paramecium</taxon>
    </lineage>
</organism>
<dbReference type="EMBL" id="CAJJDN010000056">
    <property type="protein sequence ID" value="CAD8090852.1"/>
    <property type="molecule type" value="Genomic_DNA"/>
</dbReference>
<dbReference type="AlphaFoldDB" id="A0A8S1NFH3"/>
<dbReference type="PANTHER" id="PTHR28570:SF3">
    <property type="entry name" value="ASPARTYL AMINOPEPTIDASE"/>
    <property type="match status" value="1"/>
</dbReference>
<reference evidence="3" key="1">
    <citation type="submission" date="2021-01" db="EMBL/GenBank/DDBJ databases">
        <authorList>
            <consortium name="Genoscope - CEA"/>
            <person name="William W."/>
        </authorList>
    </citation>
    <scope>NUCLEOTIDE SEQUENCE</scope>
</reference>
<dbReference type="EC" id="3.4.11.21" evidence="2"/>
<evidence type="ECO:0000256" key="1">
    <source>
        <dbReference type="ARBA" id="ARBA00001335"/>
    </source>
</evidence>
<dbReference type="GO" id="GO:0008270">
    <property type="term" value="F:zinc ion binding"/>
    <property type="evidence" value="ECO:0007669"/>
    <property type="project" value="InterPro"/>
</dbReference>
<dbReference type="GO" id="GO:0006508">
    <property type="term" value="P:proteolysis"/>
    <property type="evidence" value="ECO:0007669"/>
    <property type="project" value="InterPro"/>
</dbReference>
<comment type="caution">
    <text evidence="3">The sequence shown here is derived from an EMBL/GenBank/DDBJ whole genome shotgun (WGS) entry which is preliminary data.</text>
</comment>